<dbReference type="Pfam" id="PF00196">
    <property type="entry name" value="GerE"/>
    <property type="match status" value="1"/>
</dbReference>
<organism evidence="4 5">
    <name type="scientific">Umezawaea tangerina</name>
    <dbReference type="NCBI Taxonomy" id="84725"/>
    <lineage>
        <taxon>Bacteria</taxon>
        <taxon>Bacillati</taxon>
        <taxon>Actinomycetota</taxon>
        <taxon>Actinomycetes</taxon>
        <taxon>Pseudonocardiales</taxon>
        <taxon>Pseudonocardiaceae</taxon>
        <taxon>Umezawaea</taxon>
    </lineage>
</organism>
<dbReference type="InterPro" id="IPR011990">
    <property type="entry name" value="TPR-like_helical_dom_sf"/>
</dbReference>
<dbReference type="Pfam" id="PF13191">
    <property type="entry name" value="AAA_16"/>
    <property type="match status" value="1"/>
</dbReference>
<dbReference type="InterPro" id="IPR027417">
    <property type="entry name" value="P-loop_NTPase"/>
</dbReference>
<dbReference type="CDD" id="cd06170">
    <property type="entry name" value="LuxR_C_like"/>
    <property type="match status" value="1"/>
</dbReference>
<name>A0A2T0T485_9PSEU</name>
<dbReference type="Gene3D" id="1.25.40.10">
    <property type="entry name" value="Tetratricopeptide repeat domain"/>
    <property type="match status" value="2"/>
</dbReference>
<dbReference type="PANTHER" id="PTHR16305">
    <property type="entry name" value="TESTICULAR SOLUBLE ADENYLYL CYCLASE"/>
    <property type="match status" value="1"/>
</dbReference>
<dbReference type="GO" id="GO:0006355">
    <property type="term" value="P:regulation of DNA-templated transcription"/>
    <property type="evidence" value="ECO:0007669"/>
    <property type="project" value="InterPro"/>
</dbReference>
<dbReference type="GO" id="GO:0004016">
    <property type="term" value="F:adenylate cyclase activity"/>
    <property type="evidence" value="ECO:0007669"/>
    <property type="project" value="TreeGrafter"/>
</dbReference>
<dbReference type="InterPro" id="IPR016032">
    <property type="entry name" value="Sig_transdc_resp-reg_C-effctor"/>
</dbReference>
<accession>A0A2T0T485</accession>
<evidence type="ECO:0000259" key="3">
    <source>
        <dbReference type="PROSITE" id="PS50043"/>
    </source>
</evidence>
<dbReference type="InterPro" id="IPR000792">
    <property type="entry name" value="Tscrpt_reg_LuxR_C"/>
</dbReference>
<dbReference type="PRINTS" id="PR00038">
    <property type="entry name" value="HTHLUXR"/>
</dbReference>
<sequence>MGVGLFGRQAELDVLGGCLDAAASGVAQVVLCGGEPGIGKTRLSEGAVTMARERGFVTAWGRSAESDGAPPCWPWRQVLRELAAGDGGKAATALGVAGELALVAPEAFPDVCVDPVDLDDDPERRFRVFDAVTRFLVDRAANAGLVVVLDDLHRADAASVLLLRHLARHPGSAPLLALATYRSTEPGLRSQLTGLLREPGTSRLDLRGLDRAAVARIVDESAGRPVSKAAVDRLHAHTGGNPFFVGELARGVAAAPEPGPSAAPNPVPGTVRDAIRDRLAALTDGCQELVRVASVLGRDFAPEVVARVVGRPLPQCLDDWDEAVSSGLVTVEPVGGHHFTHALVAEAVEADLSTVERTALHRAAALAVEALAVDLAPHLADLARHWARVADPDGPAHAAAWAHRAGDEAMFRLSYEEAARLYRQALTYHELDDRSRFAVLIALARALRQAVDLPAAFEACGQAVRIANGLNSPELCAEAAIVLEPTTVAPLDAELYSWLTHAADALDPTPTPPLASLRARVLAGLARCAVYLDDLDRATAAGAEALAIAANGNDPTASAAALRARHAVCVGADGVDERDVLADRMLELADRANSAASRILGYSWRVDVRFARGDLNGVAADLENLDWWVRQAGGPTARWHLTRYRAALAQARGAFQQAVELADEAFDAVAPLGYPAAFPVRMALLLTVDHHRGIDPVAPYVQACLTAGPGGTATPGHGFRIMDYLCPAMVLQSAGYLDAAAAKFRALGPVPTWRVPPFHQLVLYAFGIMIGVRIDERDAVAELRDLLAPFRGHHVVSGTVVEHYCGPVELYLGVAARHLGDLDAAAEDLSAAVRASQAAGAAPHLVEARTELATVLVRRGDPAGARALASQAIRDADALGMAPWRSRLARLVHDPRAAAGELTPREHEVAAAVGRGLTNRQIAVELYLSERTAQNHVQHILSKLGFTSRSQIATWIADPAHGRLRDLSTGEE</sequence>
<keyword evidence="2" id="KW-0067">ATP-binding</keyword>
<protein>
    <submittedName>
        <fullName evidence="4">Regulatory LuxR family protein</fullName>
    </submittedName>
</protein>
<gene>
    <name evidence="4" type="ORF">CLV43_106231</name>
</gene>
<dbReference type="InterPro" id="IPR041664">
    <property type="entry name" value="AAA_16"/>
</dbReference>
<dbReference type="InterPro" id="IPR036388">
    <property type="entry name" value="WH-like_DNA-bd_sf"/>
</dbReference>
<dbReference type="EMBL" id="PVTF01000006">
    <property type="protein sequence ID" value="PRY40495.1"/>
    <property type="molecule type" value="Genomic_DNA"/>
</dbReference>
<evidence type="ECO:0000313" key="4">
    <source>
        <dbReference type="EMBL" id="PRY40495.1"/>
    </source>
</evidence>
<reference evidence="4 5" key="1">
    <citation type="submission" date="2018-03" db="EMBL/GenBank/DDBJ databases">
        <title>Genomic Encyclopedia of Archaeal and Bacterial Type Strains, Phase II (KMG-II): from individual species to whole genera.</title>
        <authorList>
            <person name="Goeker M."/>
        </authorList>
    </citation>
    <scope>NUCLEOTIDE SEQUENCE [LARGE SCALE GENOMIC DNA]</scope>
    <source>
        <strain evidence="4 5">DSM 44720</strain>
    </source>
</reference>
<dbReference type="Gene3D" id="1.10.10.10">
    <property type="entry name" value="Winged helix-like DNA-binding domain superfamily/Winged helix DNA-binding domain"/>
    <property type="match status" value="1"/>
</dbReference>
<comment type="caution">
    <text evidence="4">The sequence shown here is derived from an EMBL/GenBank/DDBJ whole genome shotgun (WGS) entry which is preliminary data.</text>
</comment>
<dbReference type="GO" id="GO:0005524">
    <property type="term" value="F:ATP binding"/>
    <property type="evidence" value="ECO:0007669"/>
    <property type="project" value="UniProtKB-KW"/>
</dbReference>
<dbReference type="SMART" id="SM00421">
    <property type="entry name" value="HTH_LUXR"/>
    <property type="match status" value="1"/>
</dbReference>
<dbReference type="GO" id="GO:0005737">
    <property type="term" value="C:cytoplasm"/>
    <property type="evidence" value="ECO:0007669"/>
    <property type="project" value="TreeGrafter"/>
</dbReference>
<evidence type="ECO:0000313" key="5">
    <source>
        <dbReference type="Proteomes" id="UP000239494"/>
    </source>
</evidence>
<evidence type="ECO:0000256" key="1">
    <source>
        <dbReference type="ARBA" id="ARBA00022741"/>
    </source>
</evidence>
<dbReference type="PANTHER" id="PTHR16305:SF35">
    <property type="entry name" value="TRANSCRIPTIONAL ACTIVATOR DOMAIN"/>
    <property type="match status" value="1"/>
</dbReference>
<proteinExistence type="predicted"/>
<dbReference type="PROSITE" id="PS50043">
    <property type="entry name" value="HTH_LUXR_2"/>
    <property type="match status" value="1"/>
</dbReference>
<feature type="domain" description="HTH luxR-type" evidence="3">
    <location>
        <begin position="895"/>
        <end position="960"/>
    </location>
</feature>
<dbReference type="SUPFAM" id="SSF48452">
    <property type="entry name" value="TPR-like"/>
    <property type="match status" value="1"/>
</dbReference>
<keyword evidence="5" id="KW-1185">Reference proteome</keyword>
<dbReference type="AlphaFoldDB" id="A0A2T0T485"/>
<dbReference type="SUPFAM" id="SSF52540">
    <property type="entry name" value="P-loop containing nucleoside triphosphate hydrolases"/>
    <property type="match status" value="1"/>
</dbReference>
<dbReference type="GO" id="GO:0003677">
    <property type="term" value="F:DNA binding"/>
    <property type="evidence" value="ECO:0007669"/>
    <property type="project" value="InterPro"/>
</dbReference>
<evidence type="ECO:0000256" key="2">
    <source>
        <dbReference type="ARBA" id="ARBA00022840"/>
    </source>
</evidence>
<keyword evidence="1" id="KW-0547">Nucleotide-binding</keyword>
<dbReference type="SUPFAM" id="SSF46894">
    <property type="entry name" value="C-terminal effector domain of the bipartite response regulators"/>
    <property type="match status" value="1"/>
</dbReference>
<dbReference type="Proteomes" id="UP000239494">
    <property type="component" value="Unassembled WGS sequence"/>
</dbReference>